<dbReference type="EMBL" id="CAXAMN010024126">
    <property type="protein sequence ID" value="CAK9083907.1"/>
    <property type="molecule type" value="Genomic_DNA"/>
</dbReference>
<feature type="compositionally biased region" description="Basic and acidic residues" evidence="1">
    <location>
        <begin position="271"/>
        <end position="302"/>
    </location>
</feature>
<gene>
    <name evidence="2" type="ORF">CCMP2556_LOCUS40864</name>
</gene>
<accession>A0ABP0Q6N5</accession>
<feature type="region of interest" description="Disordered" evidence="1">
    <location>
        <begin position="230"/>
        <end position="305"/>
    </location>
</feature>
<evidence type="ECO:0000313" key="3">
    <source>
        <dbReference type="Proteomes" id="UP001642484"/>
    </source>
</evidence>
<reference evidence="2 3" key="1">
    <citation type="submission" date="2024-02" db="EMBL/GenBank/DDBJ databases">
        <authorList>
            <person name="Chen Y."/>
            <person name="Shah S."/>
            <person name="Dougan E. K."/>
            <person name="Thang M."/>
            <person name="Chan C."/>
        </authorList>
    </citation>
    <scope>NUCLEOTIDE SEQUENCE [LARGE SCALE GENOMIC DNA]</scope>
</reference>
<proteinExistence type="predicted"/>
<keyword evidence="3" id="KW-1185">Reference proteome</keyword>
<organism evidence="2 3">
    <name type="scientific">Durusdinium trenchii</name>
    <dbReference type="NCBI Taxonomy" id="1381693"/>
    <lineage>
        <taxon>Eukaryota</taxon>
        <taxon>Sar</taxon>
        <taxon>Alveolata</taxon>
        <taxon>Dinophyceae</taxon>
        <taxon>Suessiales</taxon>
        <taxon>Symbiodiniaceae</taxon>
        <taxon>Durusdinium</taxon>
    </lineage>
</organism>
<feature type="region of interest" description="Disordered" evidence="1">
    <location>
        <begin position="1"/>
        <end position="68"/>
    </location>
</feature>
<protein>
    <submittedName>
        <fullName evidence="2">Uncharacterized protein</fullName>
    </submittedName>
</protein>
<feature type="compositionally biased region" description="Polar residues" evidence="1">
    <location>
        <begin position="15"/>
        <end position="27"/>
    </location>
</feature>
<evidence type="ECO:0000256" key="1">
    <source>
        <dbReference type="SAM" id="MobiDB-lite"/>
    </source>
</evidence>
<feature type="non-terminal residue" evidence="2">
    <location>
        <position position="1"/>
    </location>
</feature>
<name>A0ABP0Q6N5_9DINO</name>
<dbReference type="Proteomes" id="UP001642484">
    <property type="component" value="Unassembled WGS sequence"/>
</dbReference>
<evidence type="ECO:0000313" key="2">
    <source>
        <dbReference type="EMBL" id="CAK9083907.1"/>
    </source>
</evidence>
<comment type="caution">
    <text evidence="2">The sequence shown here is derived from an EMBL/GenBank/DDBJ whole genome shotgun (WGS) entry which is preliminary data.</text>
</comment>
<sequence length="410" mass="45414">VPMDAVDGTPRLETTALSEQPDNQLGQFSDGPSADDLPADEPTAEEPPAGQAGGKRSESEELQEQVVPASQDQKVQCQKCLSQVYVYDAQARGKVWWCKPCNAINSMLRRNLSWPPAEFSALDSDAQAAFWQRCQAAKDAAGEGRLRYDRLRDVLITSLTTQVTNELTKKSCGERGYNVESLQQNAPIIFDPILQEDVYCLPVTSLQEKEIRAQIETSVAQAERAVRKRAAAVDGANKSETAAQPVVDLLSDEERPDNEEEEEKLTAKQLEALRKKQEREAKSKAAKEQRKQEQAEQRDRLKNNKTIVNLSGKAVQILQPLKDELGQHVSDPDTNPLLKENLTSCHVLLTAWHKAAASALQKHARNAAAALDPLPFNGEKDMMVEVKAAKRYLQEAKANAAGSKKRRIKQ</sequence>
<feature type="compositionally biased region" description="Acidic residues" evidence="1">
    <location>
        <begin position="250"/>
        <end position="263"/>
    </location>
</feature>